<reference evidence="5 6" key="1">
    <citation type="journal article" date="2019" name="Int. J. Syst. Evol. Microbiol.">
        <title>The Global Catalogue of Microorganisms (GCM) 10K type strain sequencing project: providing services to taxonomists for standard genome sequencing and annotation.</title>
        <authorList>
            <consortium name="The Broad Institute Genomics Platform"/>
            <consortium name="The Broad Institute Genome Sequencing Center for Infectious Disease"/>
            <person name="Wu L."/>
            <person name="Ma J."/>
        </authorList>
    </citation>
    <scope>NUCLEOTIDE SEQUENCE [LARGE SCALE GENOMIC DNA]</scope>
    <source>
        <strain evidence="5 6">JCM 16009</strain>
    </source>
</reference>
<dbReference type="Pfam" id="PF00392">
    <property type="entry name" value="GntR"/>
    <property type="match status" value="1"/>
</dbReference>
<dbReference type="InterPro" id="IPR036390">
    <property type="entry name" value="WH_DNA-bd_sf"/>
</dbReference>
<name>A0ABN2N4N0_9PSEU</name>
<dbReference type="Gene3D" id="1.20.120.530">
    <property type="entry name" value="GntR ligand-binding domain-like"/>
    <property type="match status" value="1"/>
</dbReference>
<protein>
    <submittedName>
        <fullName evidence="5">GntR family transcriptional regulator</fullName>
    </submittedName>
</protein>
<dbReference type="SMART" id="SM00345">
    <property type="entry name" value="HTH_GNTR"/>
    <property type="match status" value="1"/>
</dbReference>
<keyword evidence="6" id="KW-1185">Reference proteome</keyword>
<dbReference type="InterPro" id="IPR011711">
    <property type="entry name" value="GntR_C"/>
</dbReference>
<dbReference type="CDD" id="cd07377">
    <property type="entry name" value="WHTH_GntR"/>
    <property type="match status" value="1"/>
</dbReference>
<comment type="caution">
    <text evidence="5">The sequence shown here is derived from an EMBL/GenBank/DDBJ whole genome shotgun (WGS) entry which is preliminary data.</text>
</comment>
<accession>A0ABN2N4N0</accession>
<dbReference type="Gene3D" id="1.10.10.10">
    <property type="entry name" value="Winged helix-like DNA-binding domain superfamily/Winged helix DNA-binding domain"/>
    <property type="match status" value="1"/>
</dbReference>
<dbReference type="EMBL" id="BAAAQK010000009">
    <property type="protein sequence ID" value="GAA1851675.1"/>
    <property type="molecule type" value="Genomic_DNA"/>
</dbReference>
<dbReference type="InterPro" id="IPR000524">
    <property type="entry name" value="Tscrpt_reg_HTH_GntR"/>
</dbReference>
<keyword evidence="3" id="KW-0804">Transcription</keyword>
<dbReference type="InterPro" id="IPR008920">
    <property type="entry name" value="TF_FadR/GntR_C"/>
</dbReference>
<dbReference type="PANTHER" id="PTHR43537">
    <property type="entry name" value="TRANSCRIPTIONAL REGULATOR, GNTR FAMILY"/>
    <property type="match status" value="1"/>
</dbReference>
<dbReference type="PROSITE" id="PS50949">
    <property type="entry name" value="HTH_GNTR"/>
    <property type="match status" value="1"/>
</dbReference>
<evidence type="ECO:0000256" key="1">
    <source>
        <dbReference type="ARBA" id="ARBA00023015"/>
    </source>
</evidence>
<proteinExistence type="predicted"/>
<dbReference type="Proteomes" id="UP001500449">
    <property type="component" value="Unassembled WGS sequence"/>
</dbReference>
<dbReference type="Pfam" id="PF07729">
    <property type="entry name" value="FCD"/>
    <property type="match status" value="1"/>
</dbReference>
<organism evidence="5 6">
    <name type="scientific">Pseudonocardia ailaonensis</name>
    <dbReference type="NCBI Taxonomy" id="367279"/>
    <lineage>
        <taxon>Bacteria</taxon>
        <taxon>Bacillati</taxon>
        <taxon>Actinomycetota</taxon>
        <taxon>Actinomycetes</taxon>
        <taxon>Pseudonocardiales</taxon>
        <taxon>Pseudonocardiaceae</taxon>
        <taxon>Pseudonocardia</taxon>
    </lineage>
</organism>
<dbReference type="PANTHER" id="PTHR43537:SF45">
    <property type="entry name" value="GNTR FAMILY REGULATORY PROTEIN"/>
    <property type="match status" value="1"/>
</dbReference>
<evidence type="ECO:0000256" key="2">
    <source>
        <dbReference type="ARBA" id="ARBA00023125"/>
    </source>
</evidence>
<dbReference type="InterPro" id="IPR036388">
    <property type="entry name" value="WH-like_DNA-bd_sf"/>
</dbReference>
<keyword evidence="1" id="KW-0805">Transcription regulation</keyword>
<evidence type="ECO:0000313" key="5">
    <source>
        <dbReference type="EMBL" id="GAA1851675.1"/>
    </source>
</evidence>
<evidence type="ECO:0000259" key="4">
    <source>
        <dbReference type="PROSITE" id="PS50949"/>
    </source>
</evidence>
<evidence type="ECO:0000256" key="3">
    <source>
        <dbReference type="ARBA" id="ARBA00023163"/>
    </source>
</evidence>
<gene>
    <name evidence="5" type="ORF">GCM10009836_34600</name>
</gene>
<dbReference type="SUPFAM" id="SSF48008">
    <property type="entry name" value="GntR ligand-binding domain-like"/>
    <property type="match status" value="1"/>
</dbReference>
<dbReference type="RefSeq" id="WP_344417804.1">
    <property type="nucleotide sequence ID" value="NZ_BAAAQK010000009.1"/>
</dbReference>
<dbReference type="SUPFAM" id="SSF46785">
    <property type="entry name" value="Winged helix' DNA-binding domain"/>
    <property type="match status" value="1"/>
</dbReference>
<keyword evidence="2" id="KW-0238">DNA-binding</keyword>
<feature type="domain" description="HTH gntR-type" evidence="4">
    <location>
        <begin position="16"/>
        <end position="83"/>
    </location>
</feature>
<sequence length="225" mass="24777">MALTDEESSAPRVERRSLRDQVAGILRDKILTGDLPADTKVVQSEWAERLGVSRMPVRDAINQLANEGIVKPSRNGTAIVQAINENEIQDGYELNAALSRFAASRAAVRRTEEQLGQLVAIQDDIDTAVSERRLDAASKLNWSFHRLINVSAQSPRLIALLQLLSPSIPHSAFEVIEEWPARAANDHRKIIQALRDQDAAAAGVLVYEHVLAGASAMMTERGRRT</sequence>
<dbReference type="SMART" id="SM00895">
    <property type="entry name" value="FCD"/>
    <property type="match status" value="1"/>
</dbReference>
<evidence type="ECO:0000313" key="6">
    <source>
        <dbReference type="Proteomes" id="UP001500449"/>
    </source>
</evidence>